<feature type="signal peptide" evidence="1">
    <location>
        <begin position="1"/>
        <end position="26"/>
    </location>
</feature>
<reference evidence="2 3" key="1">
    <citation type="submission" date="2024-03" db="EMBL/GenBank/DDBJ databases">
        <authorList>
            <person name="Cao K."/>
        </authorList>
    </citation>
    <scope>NUCLEOTIDE SEQUENCE [LARGE SCALE GENOMIC DNA]</scope>
    <source>
        <strain evidence="2 3">MCCC 1K00696</strain>
    </source>
</reference>
<evidence type="ECO:0000313" key="3">
    <source>
        <dbReference type="Proteomes" id="UP001491088"/>
    </source>
</evidence>
<dbReference type="EMBL" id="CP150496">
    <property type="protein sequence ID" value="WYW54679.1"/>
    <property type="molecule type" value="Genomic_DNA"/>
</dbReference>
<evidence type="ECO:0000313" key="2">
    <source>
        <dbReference type="EMBL" id="WYW54679.1"/>
    </source>
</evidence>
<accession>A0ABZ2TS44</accession>
<sequence>MKKLFTQTVAFLFVAILSFNAQSTNAQETTKTSNEKTLTATFKGLNVSDNFKFEFNNGEAIVFHDEAKSSPSKISLFDEGLIGDRFTIFYKWVDVMLFDNGVPTGETMKVKRIYNIMPANNSYQRPDVLVTSNEQ</sequence>
<name>A0ABZ2TS44_9FLAO</name>
<keyword evidence="3" id="KW-1185">Reference proteome</keyword>
<gene>
    <name evidence="2" type="ORF">WG950_09080</name>
</gene>
<protein>
    <submittedName>
        <fullName evidence="2">Uncharacterized protein</fullName>
    </submittedName>
</protein>
<organism evidence="2 3">
    <name type="scientific">Polaribacter marinaquae</name>
    <dbReference type="NCBI Taxonomy" id="1642819"/>
    <lineage>
        <taxon>Bacteria</taxon>
        <taxon>Pseudomonadati</taxon>
        <taxon>Bacteroidota</taxon>
        <taxon>Flavobacteriia</taxon>
        <taxon>Flavobacteriales</taxon>
        <taxon>Flavobacteriaceae</taxon>
    </lineage>
</organism>
<proteinExistence type="predicted"/>
<evidence type="ECO:0000256" key="1">
    <source>
        <dbReference type="SAM" id="SignalP"/>
    </source>
</evidence>
<dbReference type="Proteomes" id="UP001491088">
    <property type="component" value="Chromosome"/>
</dbReference>
<feature type="chain" id="PRO_5046096032" evidence="1">
    <location>
        <begin position="27"/>
        <end position="135"/>
    </location>
</feature>
<dbReference type="RefSeq" id="WP_079737800.1">
    <property type="nucleotide sequence ID" value="NZ_CP150496.1"/>
</dbReference>
<keyword evidence="1" id="KW-0732">Signal</keyword>